<gene>
    <name evidence="6" type="ORF">TeGR_g6002</name>
</gene>
<feature type="region of interest" description="Disordered" evidence="4">
    <location>
        <begin position="1"/>
        <end position="220"/>
    </location>
</feature>
<feature type="domain" description="NOT2/NOT3/NOT5 C-terminal" evidence="5">
    <location>
        <begin position="275"/>
        <end position="381"/>
    </location>
</feature>
<sequence length="407" mass="42965">MPVPTNPGPFSYPDLPPAAGSGFDLSDFPSLSGPAPPSSAGVKAPYRAAAGMGGPAGSQLPQGPGGAQGHNFKMAKEDFPALGGGPGGNPGGGGGHQGGQHQGGGQQQQQQQQHQHQTDRPMNGHPNNNPSVGGNLHHQNQPPNQQHQFQNAQQAAPGNQQNVPGSNINQQQFRQPGAPGAFQSLGGGNQGLASPPLSGLPPPPGPNSGGAKGPNAVNSRVDASMGGGAAIRGDYGLLGLLSVIRMSDPDRNTLSLGSDLTGLGLQLNSSESLYANFSSPWSGAPTSREPHYTLPMCYYMQPPALKTGHLSKFQLETLFHIFYALPRDVLQAYSAQELYARSWRYHVELKLWFRRATEEDGVPGHVQGQFLYFETSSWERRLFNGSIQNLTAGLLHEDQVRVKFGSA</sequence>
<keyword evidence="3" id="KW-0804">Transcription</keyword>
<dbReference type="InterPro" id="IPR007282">
    <property type="entry name" value="NOT2/3/5_C"/>
</dbReference>
<accession>A0ABQ6MZZ6</accession>
<evidence type="ECO:0000259" key="5">
    <source>
        <dbReference type="Pfam" id="PF04153"/>
    </source>
</evidence>
<protein>
    <recommendedName>
        <fullName evidence="5">NOT2/NOT3/NOT5 C-terminal domain-containing protein</fullName>
    </recommendedName>
</protein>
<dbReference type="Proteomes" id="UP001165060">
    <property type="component" value="Unassembled WGS sequence"/>
</dbReference>
<evidence type="ECO:0000256" key="3">
    <source>
        <dbReference type="ARBA" id="ARBA00023163"/>
    </source>
</evidence>
<feature type="compositionally biased region" description="Gly residues" evidence="4">
    <location>
        <begin position="82"/>
        <end position="106"/>
    </location>
</feature>
<name>A0ABQ6MZZ6_9STRA</name>
<dbReference type="InterPro" id="IPR040168">
    <property type="entry name" value="Not2/3/5"/>
</dbReference>
<keyword evidence="7" id="KW-1185">Reference proteome</keyword>
<feature type="compositionally biased region" description="Low complexity" evidence="4">
    <location>
        <begin position="137"/>
        <end position="162"/>
    </location>
</feature>
<evidence type="ECO:0000313" key="7">
    <source>
        <dbReference type="Proteomes" id="UP001165060"/>
    </source>
</evidence>
<reference evidence="6 7" key="1">
    <citation type="journal article" date="2023" name="Commun. Biol.">
        <title>Genome analysis of Parmales, the sister group of diatoms, reveals the evolutionary specialization of diatoms from phago-mixotrophs to photoautotrophs.</title>
        <authorList>
            <person name="Ban H."/>
            <person name="Sato S."/>
            <person name="Yoshikawa S."/>
            <person name="Yamada K."/>
            <person name="Nakamura Y."/>
            <person name="Ichinomiya M."/>
            <person name="Sato N."/>
            <person name="Blanc-Mathieu R."/>
            <person name="Endo H."/>
            <person name="Kuwata A."/>
            <person name="Ogata H."/>
        </authorList>
    </citation>
    <scope>NUCLEOTIDE SEQUENCE [LARGE SCALE GENOMIC DNA]</scope>
</reference>
<dbReference type="InterPro" id="IPR038635">
    <property type="entry name" value="CCR4-NOT_su2/3/5_C_sf"/>
</dbReference>
<feature type="compositionally biased region" description="Polar residues" evidence="4">
    <location>
        <begin position="163"/>
        <end position="174"/>
    </location>
</feature>
<dbReference type="Gene3D" id="2.30.30.1020">
    <property type="entry name" value="CCR4-NOT complex subunit 2/3/5, C-terminal domain"/>
    <property type="match status" value="1"/>
</dbReference>
<dbReference type="PANTHER" id="PTHR23326">
    <property type="entry name" value="CCR4 NOT-RELATED"/>
    <property type="match status" value="1"/>
</dbReference>
<dbReference type="EMBL" id="BRYB01004762">
    <property type="protein sequence ID" value="GMI36370.1"/>
    <property type="molecule type" value="Genomic_DNA"/>
</dbReference>
<evidence type="ECO:0000256" key="4">
    <source>
        <dbReference type="SAM" id="MobiDB-lite"/>
    </source>
</evidence>
<feature type="compositionally biased region" description="Low complexity" evidence="4">
    <location>
        <begin position="29"/>
        <end position="41"/>
    </location>
</feature>
<proteinExistence type="inferred from homology"/>
<dbReference type="Pfam" id="PF04153">
    <property type="entry name" value="NOT2_3_5_C"/>
    <property type="match status" value="1"/>
</dbReference>
<evidence type="ECO:0000256" key="2">
    <source>
        <dbReference type="ARBA" id="ARBA00023015"/>
    </source>
</evidence>
<keyword evidence="2" id="KW-0805">Transcription regulation</keyword>
<comment type="similarity">
    <text evidence="1">Belongs to the CNOT2/3/5 family.</text>
</comment>
<evidence type="ECO:0000313" key="6">
    <source>
        <dbReference type="EMBL" id="GMI36370.1"/>
    </source>
</evidence>
<comment type="caution">
    <text evidence="6">The sequence shown here is derived from an EMBL/GenBank/DDBJ whole genome shotgun (WGS) entry which is preliminary data.</text>
</comment>
<evidence type="ECO:0000256" key="1">
    <source>
        <dbReference type="ARBA" id="ARBA00007682"/>
    </source>
</evidence>
<organism evidence="6 7">
    <name type="scientific">Tetraparma gracilis</name>
    <dbReference type="NCBI Taxonomy" id="2962635"/>
    <lineage>
        <taxon>Eukaryota</taxon>
        <taxon>Sar</taxon>
        <taxon>Stramenopiles</taxon>
        <taxon>Ochrophyta</taxon>
        <taxon>Bolidophyceae</taxon>
        <taxon>Parmales</taxon>
        <taxon>Triparmaceae</taxon>
        <taxon>Tetraparma</taxon>
    </lineage>
</organism>